<dbReference type="SFLD" id="SFLDG01129">
    <property type="entry name" value="C1.5:_HAD__Beta-PGM__Phosphata"/>
    <property type="match status" value="1"/>
</dbReference>
<reference evidence="2 3" key="1">
    <citation type="submission" date="2016-11" db="EMBL/GenBank/DDBJ databases">
        <title>Genome sequence of Sphingomonas jeddahensis G39.</title>
        <authorList>
            <person name="Poehlein A."/>
            <person name="Wuebbeler J.H."/>
            <person name="Steinbuechel A."/>
            <person name="Daniel R."/>
        </authorList>
    </citation>
    <scope>NUCLEOTIDE SEQUENCE [LARGE SCALE GENOMIC DNA]</scope>
    <source>
        <strain evidence="2 3">G39</strain>
    </source>
</reference>
<keyword evidence="2" id="KW-0378">Hydrolase</keyword>
<dbReference type="InterPro" id="IPR052898">
    <property type="entry name" value="ACAD10-like"/>
</dbReference>
<gene>
    <name evidence="2" type="ORF">SPHI_27540</name>
</gene>
<dbReference type="Pfam" id="PF00702">
    <property type="entry name" value="Hydrolase"/>
    <property type="match status" value="1"/>
</dbReference>
<dbReference type="InterPro" id="IPR023198">
    <property type="entry name" value="PGP-like_dom2"/>
</dbReference>
<evidence type="ECO:0000313" key="2">
    <source>
        <dbReference type="EMBL" id="ONF95051.1"/>
    </source>
</evidence>
<dbReference type="NCBIfam" id="TIGR01509">
    <property type="entry name" value="HAD-SF-IA-v3"/>
    <property type="match status" value="1"/>
</dbReference>
<dbReference type="SUPFAM" id="SSF56784">
    <property type="entry name" value="HAD-like"/>
    <property type="match status" value="1"/>
</dbReference>
<dbReference type="Gene3D" id="3.40.50.1000">
    <property type="entry name" value="HAD superfamily/HAD-like"/>
    <property type="match status" value="1"/>
</dbReference>
<dbReference type="InterPro" id="IPR011945">
    <property type="entry name" value="HAD-SF_ppase_IA/epoxid_hydro_N"/>
</dbReference>
<dbReference type="PANTHER" id="PTHR47829">
    <property type="entry name" value="HYDROLASE, PUTATIVE (AFU_ORTHOLOGUE AFUA_1G12880)-RELATED"/>
    <property type="match status" value="1"/>
</dbReference>
<name>A0A1V2EQU0_9SPHN</name>
<dbReference type="Proteomes" id="UP000188729">
    <property type="component" value="Unassembled WGS sequence"/>
</dbReference>
<dbReference type="Gene3D" id="1.10.150.240">
    <property type="entry name" value="Putative phosphatase, domain 2"/>
    <property type="match status" value="1"/>
</dbReference>
<dbReference type="PRINTS" id="PR00413">
    <property type="entry name" value="HADHALOGNASE"/>
</dbReference>
<evidence type="ECO:0000313" key="3">
    <source>
        <dbReference type="Proteomes" id="UP000188729"/>
    </source>
</evidence>
<proteinExistence type="predicted"/>
<dbReference type="NCBIfam" id="TIGR02247">
    <property type="entry name" value="HAD-1A3-hyp"/>
    <property type="match status" value="1"/>
</dbReference>
<comment type="caution">
    <text evidence="2">The sequence shown here is derived from an EMBL/GenBank/DDBJ whole genome shotgun (WGS) entry which is preliminary data.</text>
</comment>
<evidence type="ECO:0000256" key="1">
    <source>
        <dbReference type="ARBA" id="ARBA00022990"/>
    </source>
</evidence>
<dbReference type="EMBL" id="MPSB01000017">
    <property type="protein sequence ID" value="ONF95051.1"/>
    <property type="molecule type" value="Genomic_DNA"/>
</dbReference>
<dbReference type="RefSeq" id="WP_076745513.1">
    <property type="nucleotide sequence ID" value="NZ_MPSB01000017.1"/>
</dbReference>
<organism evidence="2 3">
    <name type="scientific">Sphingomonas jeddahensis</name>
    <dbReference type="NCBI Taxonomy" id="1915074"/>
    <lineage>
        <taxon>Bacteria</taxon>
        <taxon>Pseudomonadati</taxon>
        <taxon>Pseudomonadota</taxon>
        <taxon>Alphaproteobacteria</taxon>
        <taxon>Sphingomonadales</taxon>
        <taxon>Sphingomonadaceae</taxon>
        <taxon>Sphingomonas</taxon>
    </lineage>
</organism>
<protein>
    <submittedName>
        <fullName evidence="2">Phosphatase</fullName>
        <ecNumber evidence="2">3.1.-.-</ecNumber>
    </submittedName>
</protein>
<keyword evidence="1" id="KW-0007">Acetylation</keyword>
<dbReference type="SFLD" id="SFLDS00003">
    <property type="entry name" value="Haloacid_Dehalogenase"/>
    <property type="match status" value="1"/>
</dbReference>
<dbReference type="CDD" id="cd02603">
    <property type="entry name" value="HAD_sEH-N_like"/>
    <property type="match status" value="1"/>
</dbReference>
<keyword evidence="3" id="KW-1185">Reference proteome</keyword>
<dbReference type="GO" id="GO:0016787">
    <property type="term" value="F:hydrolase activity"/>
    <property type="evidence" value="ECO:0007669"/>
    <property type="project" value="UniProtKB-KW"/>
</dbReference>
<dbReference type="PANTHER" id="PTHR47829:SF1">
    <property type="entry name" value="HAD FAMILY PHOSPHATASE"/>
    <property type="match status" value="1"/>
</dbReference>
<dbReference type="OrthoDB" id="9807742at2"/>
<dbReference type="InterPro" id="IPR006439">
    <property type="entry name" value="HAD-SF_hydro_IA"/>
</dbReference>
<dbReference type="InterPro" id="IPR023214">
    <property type="entry name" value="HAD_sf"/>
</dbReference>
<dbReference type="InterPro" id="IPR036412">
    <property type="entry name" value="HAD-like_sf"/>
</dbReference>
<sequence>MRDTVIFDFGGVITSSPFEAFNRLERERGLPHDLIRRINATDPDDNAWALFERAEIDAAGFDAKFAEEARVLGHELRGEDVLSLLSGDIRPRMVHALDWLKRGGYHIGCITNNVPAGEGAGMSRTAEKAAKVAEIMARFDHVIESSKVGIRKPDPRIYQMMLDTLGKPAANCVYLDDLGINCKPAAALGIHAIKVTGEAQALDDLADALGVEHGVF</sequence>
<accession>A0A1V2EQU0</accession>
<dbReference type="EC" id="3.1.-.-" evidence="2"/>
<dbReference type="STRING" id="1915074.SPHI_27540"/>
<dbReference type="AlphaFoldDB" id="A0A1V2EQU0"/>